<keyword evidence="1" id="KW-0949">S-adenosyl-L-methionine</keyword>
<dbReference type="GO" id="GO:0051536">
    <property type="term" value="F:iron-sulfur cluster binding"/>
    <property type="evidence" value="ECO:0007669"/>
    <property type="project" value="UniProtKB-KW"/>
</dbReference>
<dbReference type="HOGENOM" id="CLU_009273_2_0_0"/>
<organism evidence="6 7">
    <name type="scientific">Acetomicrobium mobile (strain ATCC BAA-54 / DSM 13181 / JCM 12221 / NGA)</name>
    <name type="common">Anaerobaculum mobile</name>
    <dbReference type="NCBI Taxonomy" id="891968"/>
    <lineage>
        <taxon>Bacteria</taxon>
        <taxon>Thermotogati</taxon>
        <taxon>Synergistota</taxon>
        <taxon>Synergistia</taxon>
        <taxon>Synergistales</taxon>
        <taxon>Acetomicrobiaceae</taxon>
        <taxon>Acetomicrobium</taxon>
    </lineage>
</organism>
<dbReference type="InterPro" id="IPR024023">
    <property type="entry name" value="rSAM_paired_HxsB"/>
</dbReference>
<dbReference type="Gene3D" id="3.20.20.70">
    <property type="entry name" value="Aldolase class I"/>
    <property type="match status" value="1"/>
</dbReference>
<dbReference type="PANTHER" id="PTHR43273:SF8">
    <property type="entry name" value="RADICAL SAM DOMAIN PROTEIN"/>
    <property type="match status" value="1"/>
</dbReference>
<keyword evidence="7" id="KW-1185">Reference proteome</keyword>
<dbReference type="EMBL" id="CP003198">
    <property type="protein sequence ID" value="AFM21563.1"/>
    <property type="molecule type" value="Genomic_DNA"/>
</dbReference>
<dbReference type="PANTHER" id="PTHR43273">
    <property type="entry name" value="ANAEROBIC SULFATASE-MATURATING ENZYME HOMOLOG ASLB-RELATED"/>
    <property type="match status" value="1"/>
</dbReference>
<dbReference type="Proteomes" id="UP000006061">
    <property type="component" value="Chromosome"/>
</dbReference>
<keyword evidence="4" id="KW-0411">Iron-sulfur</keyword>
<evidence type="ECO:0000256" key="2">
    <source>
        <dbReference type="ARBA" id="ARBA00022723"/>
    </source>
</evidence>
<sequence length="471" mass="53652">MESKEVLLVNCVGEYIVISIQEFNALLTNPFAIHSDTFKLLKCKNFFTDYDLELAIEMLATKLRTRKAFLRNFTSLHMVVLTAHCNGRCDYCHASSSDVAKGPLSQNMRPDVADAVVDMIFMSPSQYIKIEFQGGEPLINWEVLVRIVHRAKKINKTANKKLEFVVCTNMTLLDYDKVKFLMKEGIQISTSLDGPKELHDLHRKMRDGSSSYDKFIENLSIVCRVMEAESVSPLLTITRDHLKRLPEVIDEYIRLGFKGIFLRSLNPYGFAREDLAALGYSMEEFIEAYKEGFDYILQKNRNGVHFVEYFATLILSRILTPFSTGFVDLQFPAGAGISGVIYDYDGCVYPSDEARMLARTGDKKFLLGNVIDNSYEEIFEGNKLKSIISMSCAEVMPGCTSCVYQAYCGSDPVRNYVESGDVMGFRPSSDFCKKNMGIIDFLFKYILENNEQVMDIFWSWITGRSLEDVRL</sequence>
<dbReference type="NCBIfam" id="TIGR03978">
    <property type="entry name" value="rSAM_paired_1"/>
    <property type="match status" value="1"/>
</dbReference>
<dbReference type="SUPFAM" id="SSF102114">
    <property type="entry name" value="Radical SAM enzymes"/>
    <property type="match status" value="1"/>
</dbReference>
<dbReference type="PROSITE" id="PS51918">
    <property type="entry name" value="RADICAL_SAM"/>
    <property type="match status" value="1"/>
</dbReference>
<dbReference type="InterPro" id="IPR058240">
    <property type="entry name" value="rSAM_sf"/>
</dbReference>
<dbReference type="InterPro" id="IPR013785">
    <property type="entry name" value="Aldolase_TIM"/>
</dbReference>
<dbReference type="GO" id="GO:0046872">
    <property type="term" value="F:metal ion binding"/>
    <property type="evidence" value="ECO:0007669"/>
    <property type="project" value="UniProtKB-KW"/>
</dbReference>
<evidence type="ECO:0000259" key="5">
    <source>
        <dbReference type="PROSITE" id="PS51918"/>
    </source>
</evidence>
<dbReference type="SFLD" id="SFLDG01384">
    <property type="entry name" value="thioether_bond_formation_requi"/>
    <property type="match status" value="1"/>
</dbReference>
<protein>
    <submittedName>
        <fullName evidence="6">His-Xaa-Ser repeat-associated upstream radical SAM protein</fullName>
    </submittedName>
</protein>
<dbReference type="InterPro" id="IPR023867">
    <property type="entry name" value="Sulphatase_maturase_rSAM"/>
</dbReference>
<dbReference type="CDD" id="cd01335">
    <property type="entry name" value="Radical_SAM"/>
    <property type="match status" value="1"/>
</dbReference>
<dbReference type="KEGG" id="amo:Anamo_0936"/>
<dbReference type="SFLD" id="SFLDG01386">
    <property type="entry name" value="main_SPASM_domain-containing"/>
    <property type="match status" value="1"/>
</dbReference>
<evidence type="ECO:0000313" key="6">
    <source>
        <dbReference type="EMBL" id="AFM21563.1"/>
    </source>
</evidence>
<proteinExistence type="predicted"/>
<accession>I4BWA6</accession>
<feature type="domain" description="Radical SAM core" evidence="5">
    <location>
        <begin position="70"/>
        <end position="308"/>
    </location>
</feature>
<evidence type="ECO:0000313" key="7">
    <source>
        <dbReference type="Proteomes" id="UP000006061"/>
    </source>
</evidence>
<name>I4BWA6_ACEMN</name>
<reference evidence="7" key="1">
    <citation type="journal article" date="2013" name="Stand. Genomic Sci.">
        <title>Complete genome sequence of the moderate thermophile Anaerobaculum mobile type strain (NGA(T)).</title>
        <authorList>
            <person name="Mavromatis K."/>
            <person name="Stackebrandt E."/>
            <person name="Held B."/>
            <person name="Lapidus A."/>
            <person name="Nolan M."/>
            <person name="Lucas S."/>
            <person name="Hammon N."/>
            <person name="Deshpande S."/>
            <person name="Cheng J.F."/>
            <person name="Tapia R."/>
            <person name="Goodwin L.A."/>
            <person name="Pitluck S."/>
            <person name="Liolios K."/>
            <person name="Pagani I."/>
            <person name="Ivanova N."/>
            <person name="Mikhailova N."/>
            <person name="Huntemann M."/>
            <person name="Pati A."/>
            <person name="Chen A."/>
            <person name="Palaniappan K."/>
            <person name="Land M."/>
            <person name="Rohde M."/>
            <person name="Spring S."/>
            <person name="Goker M."/>
            <person name="Woyke T."/>
            <person name="Detter J.C."/>
            <person name="Bristow J."/>
            <person name="Eisen J.A."/>
            <person name="Markowitz V."/>
            <person name="Hugenholtz P."/>
            <person name="Klenk H.P."/>
            <person name="Kyrpides N.C."/>
        </authorList>
    </citation>
    <scope>NUCLEOTIDE SEQUENCE</scope>
    <source>
        <strain evidence="7">ATCC BAA-54 / DSM 13181 / NGA</strain>
    </source>
</reference>
<dbReference type="SFLD" id="SFLDG01067">
    <property type="entry name" value="SPASM/twitch_domain_containing"/>
    <property type="match status" value="1"/>
</dbReference>
<evidence type="ECO:0000256" key="1">
    <source>
        <dbReference type="ARBA" id="ARBA00022691"/>
    </source>
</evidence>
<dbReference type="eggNOG" id="COG0641">
    <property type="taxonomic scope" value="Bacteria"/>
</dbReference>
<gene>
    <name evidence="6" type="ordered locus">Anamo_0936</name>
</gene>
<dbReference type="STRING" id="891968.Anamo_0936"/>
<dbReference type="SFLD" id="SFLDS00029">
    <property type="entry name" value="Radical_SAM"/>
    <property type="match status" value="1"/>
</dbReference>
<keyword evidence="3" id="KW-0408">Iron</keyword>
<evidence type="ECO:0000256" key="4">
    <source>
        <dbReference type="ARBA" id="ARBA00023014"/>
    </source>
</evidence>
<evidence type="ECO:0000256" key="3">
    <source>
        <dbReference type="ARBA" id="ARBA00023004"/>
    </source>
</evidence>
<dbReference type="GO" id="GO:0016491">
    <property type="term" value="F:oxidoreductase activity"/>
    <property type="evidence" value="ECO:0007669"/>
    <property type="project" value="InterPro"/>
</dbReference>
<dbReference type="InterPro" id="IPR007197">
    <property type="entry name" value="rSAM"/>
</dbReference>
<dbReference type="AlphaFoldDB" id="I4BWA6"/>
<dbReference type="Pfam" id="PF04055">
    <property type="entry name" value="Radical_SAM"/>
    <property type="match status" value="1"/>
</dbReference>
<keyword evidence="2" id="KW-0479">Metal-binding</keyword>